<evidence type="ECO:0000313" key="3">
    <source>
        <dbReference type="Proteomes" id="UP000010798"/>
    </source>
</evidence>
<dbReference type="STRING" id="886293.Sinac_4085"/>
<dbReference type="RefSeq" id="WP_015247429.1">
    <property type="nucleotide sequence ID" value="NC_019892.1"/>
</dbReference>
<evidence type="ECO:0000256" key="1">
    <source>
        <dbReference type="SAM" id="MobiDB-lite"/>
    </source>
</evidence>
<protein>
    <submittedName>
        <fullName evidence="2">Uncharacterized protein</fullName>
    </submittedName>
</protein>
<organism evidence="2 3">
    <name type="scientific">Singulisphaera acidiphila (strain ATCC BAA-1392 / DSM 18658 / VKM B-2454 / MOB10)</name>
    <dbReference type="NCBI Taxonomy" id="886293"/>
    <lineage>
        <taxon>Bacteria</taxon>
        <taxon>Pseudomonadati</taxon>
        <taxon>Planctomycetota</taxon>
        <taxon>Planctomycetia</taxon>
        <taxon>Isosphaerales</taxon>
        <taxon>Isosphaeraceae</taxon>
        <taxon>Singulisphaera</taxon>
    </lineage>
</organism>
<dbReference type="KEGG" id="saci:Sinac_4085"/>
<evidence type="ECO:0000313" key="2">
    <source>
        <dbReference type="EMBL" id="AGA28300.1"/>
    </source>
</evidence>
<name>L0DHH2_SINAD</name>
<accession>L0DHH2</accession>
<keyword evidence="3" id="KW-1185">Reference proteome</keyword>
<dbReference type="Proteomes" id="UP000010798">
    <property type="component" value="Chromosome"/>
</dbReference>
<gene>
    <name evidence="2" type="ordered locus">Sinac_4085</name>
</gene>
<proteinExistence type="predicted"/>
<dbReference type="AlphaFoldDB" id="L0DHH2"/>
<feature type="region of interest" description="Disordered" evidence="1">
    <location>
        <begin position="162"/>
        <end position="182"/>
    </location>
</feature>
<sequence>MNDIHPGDDGDPLPTGEWVIRLVKLSKDGYVSPEMFELSTNEKNAIPPRLSVWAEKLTSDEQAWQLTGCNLSKNTIASLNIDTIRSLVPEPNSPETHHLEVEWEPKRLRDGEGKLILGEDGMPILDSKPGAKGHAGIRYLREGTKAQYKSLRSQLAEKANQKLRTISSGIPDNPYGDVAMKH</sequence>
<reference evidence="2 3" key="1">
    <citation type="submission" date="2012-02" db="EMBL/GenBank/DDBJ databases">
        <title>Complete sequence of chromosome of Singulisphaera acidiphila DSM 18658.</title>
        <authorList>
            <consortium name="US DOE Joint Genome Institute (JGI-PGF)"/>
            <person name="Lucas S."/>
            <person name="Copeland A."/>
            <person name="Lapidus A."/>
            <person name="Glavina del Rio T."/>
            <person name="Dalin E."/>
            <person name="Tice H."/>
            <person name="Bruce D."/>
            <person name="Goodwin L."/>
            <person name="Pitluck S."/>
            <person name="Peters L."/>
            <person name="Ovchinnikova G."/>
            <person name="Chertkov O."/>
            <person name="Kyrpides N."/>
            <person name="Mavromatis K."/>
            <person name="Ivanova N."/>
            <person name="Brettin T."/>
            <person name="Detter J.C."/>
            <person name="Han C."/>
            <person name="Larimer F."/>
            <person name="Land M."/>
            <person name="Hauser L."/>
            <person name="Markowitz V."/>
            <person name="Cheng J.-F."/>
            <person name="Hugenholtz P."/>
            <person name="Woyke T."/>
            <person name="Wu D."/>
            <person name="Tindall B."/>
            <person name="Pomrenke H."/>
            <person name="Brambilla E."/>
            <person name="Klenk H.-P."/>
            <person name="Eisen J.A."/>
        </authorList>
    </citation>
    <scope>NUCLEOTIDE SEQUENCE [LARGE SCALE GENOMIC DNA]</scope>
    <source>
        <strain evidence="3">ATCC BAA-1392 / DSM 18658 / VKM B-2454 / MOB10</strain>
    </source>
</reference>
<dbReference type="EMBL" id="CP003364">
    <property type="protein sequence ID" value="AGA28300.1"/>
    <property type="molecule type" value="Genomic_DNA"/>
</dbReference>
<dbReference type="HOGENOM" id="CLU_1481059_0_0_0"/>